<gene>
    <name evidence="1" type="ORF">CDV36_016475</name>
</gene>
<keyword evidence="2" id="KW-1185">Reference proteome</keyword>
<dbReference type="AlphaFoldDB" id="A0A3M2QN50"/>
<reference evidence="1 2" key="1">
    <citation type="submission" date="2017-06" db="EMBL/GenBank/DDBJ databases">
        <title>Comparative genomic analysis of Ambrosia Fusariam Clade fungi.</title>
        <authorList>
            <person name="Stajich J.E."/>
            <person name="Carrillo J."/>
            <person name="Kijimoto T."/>
            <person name="Eskalen A."/>
            <person name="O'Donnell K."/>
            <person name="Kasson M."/>
        </authorList>
    </citation>
    <scope>NUCLEOTIDE SEQUENCE [LARGE SCALE GENOMIC DNA]</scope>
    <source>
        <strain evidence="1">UCR3666</strain>
    </source>
</reference>
<dbReference type="EMBL" id="NKUJ01001046">
    <property type="protein sequence ID" value="RMI94414.1"/>
    <property type="molecule type" value="Genomic_DNA"/>
</dbReference>
<accession>A0A3M2QN50</accession>
<comment type="caution">
    <text evidence="1">The sequence shown here is derived from an EMBL/GenBank/DDBJ whole genome shotgun (WGS) entry which is preliminary data.</text>
</comment>
<dbReference type="OrthoDB" id="10287802at2759"/>
<evidence type="ECO:0000313" key="2">
    <source>
        <dbReference type="Proteomes" id="UP000277212"/>
    </source>
</evidence>
<proteinExistence type="predicted"/>
<evidence type="ECO:0000313" key="1">
    <source>
        <dbReference type="EMBL" id="RMI94414.1"/>
    </source>
</evidence>
<sequence>MSQGDTAGLRAYSTPSDGLWPISQAIFPPHVQSALRPTPASLSAFWWRFPPLLPFTGTWVPKVEPPSPPYILCSPYVHLCHAGSLRGSRGS</sequence>
<protein>
    <submittedName>
        <fullName evidence="1">Uncharacterized protein</fullName>
    </submittedName>
</protein>
<name>A0A3M2QN50_9HYPO</name>
<dbReference type="Proteomes" id="UP000277212">
    <property type="component" value="Unassembled WGS sequence"/>
</dbReference>
<organism evidence="1 2">
    <name type="scientific">Fusarium kuroshium</name>
    <dbReference type="NCBI Taxonomy" id="2010991"/>
    <lineage>
        <taxon>Eukaryota</taxon>
        <taxon>Fungi</taxon>
        <taxon>Dikarya</taxon>
        <taxon>Ascomycota</taxon>
        <taxon>Pezizomycotina</taxon>
        <taxon>Sordariomycetes</taxon>
        <taxon>Hypocreomycetidae</taxon>
        <taxon>Hypocreales</taxon>
        <taxon>Nectriaceae</taxon>
        <taxon>Fusarium</taxon>
        <taxon>Fusarium solani species complex</taxon>
    </lineage>
</organism>